<dbReference type="Pfam" id="PF12896">
    <property type="entry name" value="ANAPC4"/>
    <property type="match status" value="1"/>
</dbReference>
<evidence type="ECO:0000256" key="3">
    <source>
        <dbReference type="ARBA" id="ARBA00022776"/>
    </source>
</evidence>
<dbReference type="InterPro" id="IPR036322">
    <property type="entry name" value="WD40_repeat_dom_sf"/>
</dbReference>
<evidence type="ECO:0000259" key="7">
    <source>
        <dbReference type="Pfam" id="PF12894"/>
    </source>
</evidence>
<protein>
    <recommendedName>
        <fullName evidence="1">Anaphase-promoting complex subunit 4</fullName>
    </recommendedName>
</protein>
<dbReference type="Pfam" id="PF12894">
    <property type="entry name" value="ANAPC4_WD40"/>
    <property type="match status" value="1"/>
</dbReference>
<organism evidence="9 10">
    <name type="scientific">Sporothrix epigloea</name>
    <dbReference type="NCBI Taxonomy" id="1892477"/>
    <lineage>
        <taxon>Eukaryota</taxon>
        <taxon>Fungi</taxon>
        <taxon>Dikarya</taxon>
        <taxon>Ascomycota</taxon>
        <taxon>Pezizomycotina</taxon>
        <taxon>Sordariomycetes</taxon>
        <taxon>Sordariomycetidae</taxon>
        <taxon>Ophiostomatales</taxon>
        <taxon>Ophiostomataceae</taxon>
        <taxon>Sporothrix</taxon>
    </lineage>
</organism>
<feature type="domain" description="Anaphase-promoting complex subunit 4 long" evidence="8">
    <location>
        <begin position="274"/>
        <end position="471"/>
    </location>
</feature>
<keyword evidence="5" id="KW-0131">Cell cycle</keyword>
<name>A0ABP0DWI8_9PEZI</name>
<dbReference type="InterPro" id="IPR024977">
    <property type="entry name" value="Apc4-like_WD40_dom"/>
</dbReference>
<evidence type="ECO:0000259" key="8">
    <source>
        <dbReference type="Pfam" id="PF12896"/>
    </source>
</evidence>
<evidence type="ECO:0000256" key="1">
    <source>
        <dbReference type="ARBA" id="ARBA00016067"/>
    </source>
</evidence>
<evidence type="ECO:0000313" key="10">
    <source>
        <dbReference type="Proteomes" id="UP001642502"/>
    </source>
</evidence>
<feature type="region of interest" description="Disordered" evidence="6">
    <location>
        <begin position="568"/>
        <end position="600"/>
    </location>
</feature>
<keyword evidence="4" id="KW-0833">Ubl conjugation pathway</keyword>
<evidence type="ECO:0000256" key="5">
    <source>
        <dbReference type="ARBA" id="ARBA00023306"/>
    </source>
</evidence>
<accession>A0ABP0DWI8</accession>
<dbReference type="PANTHER" id="PTHR13260">
    <property type="entry name" value="ANAPHASE PROMOTING COMPLEX SUBUNIT 4 APC4"/>
    <property type="match status" value="1"/>
</dbReference>
<dbReference type="InterPro" id="IPR015943">
    <property type="entry name" value="WD40/YVTN_repeat-like_dom_sf"/>
</dbReference>
<evidence type="ECO:0000256" key="6">
    <source>
        <dbReference type="SAM" id="MobiDB-lite"/>
    </source>
</evidence>
<dbReference type="InterPro" id="IPR024790">
    <property type="entry name" value="APC4_long_dom"/>
</dbReference>
<dbReference type="Gene3D" id="2.130.10.10">
    <property type="entry name" value="YVTN repeat-like/Quinoprotein amine dehydrogenase"/>
    <property type="match status" value="1"/>
</dbReference>
<dbReference type="SUPFAM" id="SSF50978">
    <property type="entry name" value="WD40 repeat-like"/>
    <property type="match status" value="1"/>
</dbReference>
<gene>
    <name evidence="9" type="ORF">SEPCBS119000_005189</name>
</gene>
<keyword evidence="2" id="KW-0132">Cell division</keyword>
<dbReference type="Proteomes" id="UP001642502">
    <property type="component" value="Unassembled WGS sequence"/>
</dbReference>
<feature type="domain" description="Anaphase-promoting complex subunit 4-like WD40" evidence="7">
    <location>
        <begin position="29"/>
        <end position="117"/>
    </location>
</feature>
<dbReference type="PANTHER" id="PTHR13260:SF0">
    <property type="entry name" value="ANAPHASE-PROMOTING COMPLEX SUBUNIT 4"/>
    <property type="match status" value="1"/>
</dbReference>
<dbReference type="EMBL" id="CAWUON010000091">
    <property type="protein sequence ID" value="CAK7272557.1"/>
    <property type="molecule type" value="Genomic_DNA"/>
</dbReference>
<reference evidence="9 10" key="1">
    <citation type="submission" date="2024-01" db="EMBL/GenBank/DDBJ databases">
        <authorList>
            <person name="Allen C."/>
            <person name="Tagirdzhanova G."/>
        </authorList>
    </citation>
    <scope>NUCLEOTIDE SEQUENCE [LARGE SCALE GENOMIC DNA]</scope>
    <source>
        <strain evidence="9 10">CBS 119000</strain>
    </source>
</reference>
<keyword evidence="3" id="KW-0498">Mitosis</keyword>
<evidence type="ECO:0000313" key="9">
    <source>
        <dbReference type="EMBL" id="CAK7272557.1"/>
    </source>
</evidence>
<evidence type="ECO:0000256" key="2">
    <source>
        <dbReference type="ARBA" id="ARBA00022618"/>
    </source>
</evidence>
<keyword evidence="10" id="KW-1185">Reference proteome</keyword>
<proteinExistence type="predicted"/>
<sequence length="859" mass="94079">MAELTEGLKLLGHSIFDPPADSSDLVAACPTIDLTAAVSGENTVYIRRRGGEVVSKVSERNKEVQSVAWRSDGQFLAVAWNDGVVRLVGLESPKTVHQIRLYDGVPVGITSISWAENLVGSRQRWQSGLLNRQDEQPGSDAVDLPQALLFLEVEDDLLKLPPLPVSGGTGDDMFVFSTRTSLESMFRPLKPKDGDSIHIMFLGTTDGTIHVSIYDTFVMGTLKISFPEKNGQSDGCDGKGPLLHLRRHTSHPESSTHTLLLTNETVDNTAVYLSYMDLSFLHSSPLHLSLVAYKTTSFQKLARYIRQTADHMQVEWQAARDLPARFLASIQDDLQAQSRRKNIDHALRVAAMTGYVPSVLKEWLVDTIAERGYRRWDKAVAGGLQNLRDLIHENMLPALDRAMLALSRLRGLAEFHSNDDIGLSAERIADLMNIVSCLILVTHKSLALVTAELDLFMNFSTWLRMLIERLTLPAQAEEQADKELNLSITPVIDYISNHLLSSPLDLHFGKPKEGEWIADWNALQKNSKNDSGTLLGKLETELERVDGFGAKADMLSVLQEKWQRRRSGSPTLLREAAGEKGKSIENSSRQGALEAGDDNHQEPAKAFIKLGFLTRHFSAQSDSVLKSIAESGWKHVHVGPPTRLSVGRPVEKAEISMTAISKLDSEDSADALSFTAVSCKDESGKIHLFRSAITTSAGRTIAVSTGGCVLDLGSGGRVLDFQFLDAKLLLILCSTAEDAYDARLVAVPIQSPKIAYGAYQGTETNLPTLSLVGGSLCWSTEVKRASDGEDDSLKSKSRLPVRMEVLGPRLSGSDQAVSNSLGLTSASCPAARVCIMYADRSTYRVYSLPSMEDMFSSTA</sequence>
<dbReference type="InterPro" id="IPR024789">
    <property type="entry name" value="APC4"/>
</dbReference>
<comment type="caution">
    <text evidence="9">The sequence shown here is derived from an EMBL/GenBank/DDBJ whole genome shotgun (WGS) entry which is preliminary data.</text>
</comment>
<evidence type="ECO:0000256" key="4">
    <source>
        <dbReference type="ARBA" id="ARBA00022786"/>
    </source>
</evidence>